<dbReference type="PANTHER" id="PTHR15929">
    <property type="entry name" value="STORE-OPERATED CALCIUM ENTRY-ASSOCIATED REGULATORY FACTOR"/>
    <property type="match status" value="1"/>
</dbReference>
<evidence type="ECO:0000313" key="17">
    <source>
        <dbReference type="EMBL" id="KJH49317.1"/>
    </source>
</evidence>
<reference evidence="18" key="2">
    <citation type="journal article" date="2016" name="Sci. Rep.">
        <title>Dictyocaulus viviparus genome, variome and transcriptome elucidate lungworm biology and support future intervention.</title>
        <authorList>
            <person name="McNulty S.N."/>
            <person name="Strube C."/>
            <person name="Rosa B.A."/>
            <person name="Martin J.C."/>
            <person name="Tyagi R."/>
            <person name="Choi Y.J."/>
            <person name="Wang Q."/>
            <person name="Hallsworth Pepin K."/>
            <person name="Zhang X."/>
            <person name="Ozersky P."/>
            <person name="Wilson R.K."/>
            <person name="Sternberg P.W."/>
            <person name="Gasser R.B."/>
            <person name="Mitreva M."/>
        </authorList>
    </citation>
    <scope>NUCLEOTIDE SEQUENCE [LARGE SCALE GENOMIC DNA]</scope>
    <source>
        <strain evidence="18">HannoverDv2000</strain>
    </source>
</reference>
<keyword evidence="7 16" id="KW-0732">Signal</keyword>
<evidence type="ECO:0000256" key="16">
    <source>
        <dbReference type="SAM" id="SignalP"/>
    </source>
</evidence>
<evidence type="ECO:0000256" key="14">
    <source>
        <dbReference type="SAM" id="MobiDB-lite"/>
    </source>
</evidence>
<dbReference type="GO" id="GO:0005789">
    <property type="term" value="C:endoplasmic reticulum membrane"/>
    <property type="evidence" value="ECO:0007669"/>
    <property type="project" value="UniProtKB-SubCell"/>
</dbReference>
<sequence length="272" mass="29943">MRSVTGVISFCFVLFLFAYGGKRVAPVPQLRCVGGGACQRFTPRVVQCVKQGFDGFDYQWKCTADMPHQYGFGRITVTCEGFDYPEDPYILRGSCGLEYELEYTEATKDIGRRKVGSSWFSWLTFENIANAIVVLFILYVLYSMLSNSGSDGRRTPRYGWFGNGFDGGPGYGGGYPGMHPRPSAPPSYDDAMGFKNTYTASTSTSGPGFWTGAGLGALGGYLFGRNANTSSYGFRQMDEHVLRRSAPEYSDENEPTSSGLRESTGFGGTRRR</sequence>
<protein>
    <recommendedName>
        <fullName evidence="3">Store-operated calcium entry-associated regulatory factor</fullName>
    </recommendedName>
    <alternativeName>
        <fullName evidence="13">Transmembrane protein 66</fullName>
    </alternativeName>
</protein>
<accession>A0A0D8XZL6</accession>
<keyword evidence="11" id="KW-0406">Ion transport</keyword>
<feature type="chain" id="PRO_5002336092" description="Store-operated calcium entry-associated regulatory factor" evidence="16">
    <location>
        <begin position="21"/>
        <end position="272"/>
    </location>
</feature>
<evidence type="ECO:0000256" key="3">
    <source>
        <dbReference type="ARBA" id="ARBA00016584"/>
    </source>
</evidence>
<keyword evidence="4" id="KW-0813">Transport</keyword>
<evidence type="ECO:0000256" key="7">
    <source>
        <dbReference type="ARBA" id="ARBA00022729"/>
    </source>
</evidence>
<keyword evidence="10 15" id="KW-1133">Transmembrane helix</keyword>
<keyword evidence="6 15" id="KW-0812">Transmembrane</keyword>
<organism evidence="17 18">
    <name type="scientific">Dictyocaulus viviparus</name>
    <name type="common">Bovine lungworm</name>
    <dbReference type="NCBI Taxonomy" id="29172"/>
    <lineage>
        <taxon>Eukaryota</taxon>
        <taxon>Metazoa</taxon>
        <taxon>Ecdysozoa</taxon>
        <taxon>Nematoda</taxon>
        <taxon>Chromadorea</taxon>
        <taxon>Rhabditida</taxon>
        <taxon>Rhabditina</taxon>
        <taxon>Rhabditomorpha</taxon>
        <taxon>Strongyloidea</taxon>
        <taxon>Metastrongylidae</taxon>
        <taxon>Dictyocaulus</taxon>
    </lineage>
</organism>
<feature type="signal peptide" evidence="16">
    <location>
        <begin position="1"/>
        <end position="20"/>
    </location>
</feature>
<evidence type="ECO:0000256" key="4">
    <source>
        <dbReference type="ARBA" id="ARBA00022448"/>
    </source>
</evidence>
<dbReference type="PANTHER" id="PTHR15929:SF0">
    <property type="entry name" value="STORE-OPERATED CALCIUM ENTRY-ASSOCIATED REGULATORY FACTOR"/>
    <property type="match status" value="1"/>
</dbReference>
<comment type="subcellular location">
    <subcellularLocation>
        <location evidence="1">Endoplasmic reticulum membrane</location>
        <topology evidence="1">Single-pass type I membrane protein</topology>
    </subcellularLocation>
</comment>
<evidence type="ECO:0000256" key="1">
    <source>
        <dbReference type="ARBA" id="ARBA00004115"/>
    </source>
</evidence>
<name>A0A0D8XZL6_DICVI</name>
<evidence type="ECO:0000256" key="11">
    <source>
        <dbReference type="ARBA" id="ARBA00023065"/>
    </source>
</evidence>
<dbReference type="Pfam" id="PF06682">
    <property type="entry name" value="SARAF"/>
    <property type="match status" value="1"/>
</dbReference>
<dbReference type="Proteomes" id="UP000053766">
    <property type="component" value="Unassembled WGS sequence"/>
</dbReference>
<evidence type="ECO:0000256" key="10">
    <source>
        <dbReference type="ARBA" id="ARBA00022989"/>
    </source>
</evidence>
<reference evidence="17 18" key="1">
    <citation type="submission" date="2013-11" db="EMBL/GenBank/DDBJ databases">
        <title>Draft genome of the bovine lungworm Dictyocaulus viviparus.</title>
        <authorList>
            <person name="Mitreva M."/>
        </authorList>
    </citation>
    <scope>NUCLEOTIDE SEQUENCE [LARGE SCALE GENOMIC DNA]</scope>
    <source>
        <strain evidence="17 18">HannoverDv2000</strain>
    </source>
</reference>
<evidence type="ECO:0000256" key="12">
    <source>
        <dbReference type="ARBA" id="ARBA00023136"/>
    </source>
</evidence>
<evidence type="ECO:0000256" key="13">
    <source>
        <dbReference type="ARBA" id="ARBA00031116"/>
    </source>
</evidence>
<comment type="similarity">
    <text evidence="2">Belongs to the SARAF family.</text>
</comment>
<evidence type="ECO:0000256" key="2">
    <source>
        <dbReference type="ARBA" id="ARBA00006833"/>
    </source>
</evidence>
<dbReference type="EMBL" id="KN716238">
    <property type="protein sequence ID" value="KJH49317.1"/>
    <property type="molecule type" value="Genomic_DNA"/>
</dbReference>
<dbReference type="OrthoDB" id="20303at2759"/>
<feature type="transmembrane region" description="Helical" evidence="15">
    <location>
        <begin position="119"/>
        <end position="145"/>
    </location>
</feature>
<keyword evidence="12 15" id="KW-0472">Membrane</keyword>
<evidence type="ECO:0000256" key="15">
    <source>
        <dbReference type="SAM" id="Phobius"/>
    </source>
</evidence>
<dbReference type="STRING" id="29172.A0A0D8XZL6"/>
<keyword evidence="18" id="KW-1185">Reference proteome</keyword>
<keyword evidence="8" id="KW-0256">Endoplasmic reticulum</keyword>
<feature type="region of interest" description="Disordered" evidence="14">
    <location>
        <begin position="243"/>
        <end position="272"/>
    </location>
</feature>
<dbReference type="InterPro" id="IPR009567">
    <property type="entry name" value="SARAF"/>
</dbReference>
<evidence type="ECO:0000256" key="6">
    <source>
        <dbReference type="ARBA" id="ARBA00022692"/>
    </source>
</evidence>
<proteinExistence type="inferred from homology"/>
<evidence type="ECO:0000256" key="5">
    <source>
        <dbReference type="ARBA" id="ARBA00022568"/>
    </source>
</evidence>
<gene>
    <name evidence="17" type="ORF">DICVIV_04520</name>
</gene>
<evidence type="ECO:0000256" key="9">
    <source>
        <dbReference type="ARBA" id="ARBA00022837"/>
    </source>
</evidence>
<keyword evidence="9" id="KW-0106">Calcium</keyword>
<dbReference type="GO" id="GO:0006816">
    <property type="term" value="P:calcium ion transport"/>
    <property type="evidence" value="ECO:0007669"/>
    <property type="project" value="UniProtKB-KW"/>
</dbReference>
<evidence type="ECO:0000256" key="8">
    <source>
        <dbReference type="ARBA" id="ARBA00022824"/>
    </source>
</evidence>
<keyword evidence="5" id="KW-0109">Calcium transport</keyword>
<dbReference type="AlphaFoldDB" id="A0A0D8XZL6"/>
<dbReference type="GO" id="GO:2001256">
    <property type="term" value="P:regulation of store-operated calcium entry"/>
    <property type="evidence" value="ECO:0007669"/>
    <property type="project" value="InterPro"/>
</dbReference>
<evidence type="ECO:0000313" key="18">
    <source>
        <dbReference type="Proteomes" id="UP000053766"/>
    </source>
</evidence>